<dbReference type="SMART" id="SM00671">
    <property type="entry name" value="SEL1"/>
    <property type="match status" value="10"/>
</dbReference>
<feature type="region of interest" description="Disordered" evidence="2">
    <location>
        <begin position="741"/>
        <end position="780"/>
    </location>
</feature>
<keyword evidence="3" id="KW-0732">Signal</keyword>
<evidence type="ECO:0000313" key="4">
    <source>
        <dbReference type="EMBL" id="OAX81575.1"/>
    </source>
</evidence>
<dbReference type="InterPro" id="IPR006597">
    <property type="entry name" value="Sel1-like"/>
</dbReference>
<feature type="compositionally biased region" description="Basic and acidic residues" evidence="2">
    <location>
        <begin position="1146"/>
        <end position="1160"/>
    </location>
</feature>
<dbReference type="GO" id="GO:0005789">
    <property type="term" value="C:endoplasmic reticulum membrane"/>
    <property type="evidence" value="ECO:0007669"/>
    <property type="project" value="TreeGrafter"/>
</dbReference>
<proteinExistence type="inferred from homology"/>
<comment type="caution">
    <text evidence="4">The sequence shown here is derived from an EMBL/GenBank/DDBJ whole genome shotgun (WGS) entry which is preliminary data.</text>
</comment>
<dbReference type="OrthoDB" id="27934at2759"/>
<dbReference type="Proteomes" id="UP000091918">
    <property type="component" value="Unassembled WGS sequence"/>
</dbReference>
<feature type="region of interest" description="Disordered" evidence="2">
    <location>
        <begin position="960"/>
        <end position="1059"/>
    </location>
</feature>
<evidence type="ECO:0000256" key="1">
    <source>
        <dbReference type="ARBA" id="ARBA00038101"/>
    </source>
</evidence>
<feature type="region of interest" description="Disordered" evidence="2">
    <location>
        <begin position="33"/>
        <end position="75"/>
    </location>
</feature>
<keyword evidence="5" id="KW-1185">Reference proteome</keyword>
<dbReference type="SUPFAM" id="SSF81901">
    <property type="entry name" value="HCP-like"/>
    <property type="match status" value="3"/>
</dbReference>
<reference evidence="4 5" key="1">
    <citation type="submission" date="2015-07" db="EMBL/GenBank/DDBJ databases">
        <title>Emmonsia species relationships and genome sequence.</title>
        <authorList>
            <person name="Cuomo C.A."/>
            <person name="Schwartz I.S."/>
            <person name="Kenyon C."/>
            <person name="de Hoog G.S."/>
            <person name="Govender N.P."/>
            <person name="Botha A."/>
            <person name="Moreno L."/>
            <person name="de Vries M."/>
            <person name="Munoz J.F."/>
            <person name="Stielow J.B."/>
        </authorList>
    </citation>
    <scope>NUCLEOTIDE SEQUENCE [LARGE SCALE GENOMIC DNA]</scope>
    <source>
        <strain evidence="4 5">CBS 136260</strain>
    </source>
</reference>
<evidence type="ECO:0000313" key="5">
    <source>
        <dbReference type="Proteomes" id="UP000091918"/>
    </source>
</evidence>
<organism evidence="4 5">
    <name type="scientific">Emergomyces africanus</name>
    <dbReference type="NCBI Taxonomy" id="1955775"/>
    <lineage>
        <taxon>Eukaryota</taxon>
        <taxon>Fungi</taxon>
        <taxon>Dikarya</taxon>
        <taxon>Ascomycota</taxon>
        <taxon>Pezizomycotina</taxon>
        <taxon>Eurotiomycetes</taxon>
        <taxon>Eurotiomycetidae</taxon>
        <taxon>Onygenales</taxon>
        <taxon>Ajellomycetaceae</taxon>
        <taxon>Emergomyces</taxon>
    </lineage>
</organism>
<feature type="chain" id="PRO_5008598291" description="ERAD-associated E3 ubiquitin-protein ligase component HRD3" evidence="3">
    <location>
        <begin position="30"/>
        <end position="1234"/>
    </location>
</feature>
<accession>A0A1B7NXT3</accession>
<dbReference type="Gene3D" id="1.25.40.10">
    <property type="entry name" value="Tetratricopeptide repeat domain"/>
    <property type="match status" value="3"/>
</dbReference>
<dbReference type="GO" id="GO:0036503">
    <property type="term" value="P:ERAD pathway"/>
    <property type="evidence" value="ECO:0007669"/>
    <property type="project" value="TreeGrafter"/>
</dbReference>
<comment type="similarity">
    <text evidence="1">Belongs to the sel-1 family.</text>
</comment>
<sequence>MTAGMMERPWRWHILPIALLLLQVLAIQARDKSDETSATTDISSTSPSSETTLPDGIGLPAGRRERTAEASGQPAVDAARDILRTLKVPAKKRDRPSGFLGYAIYYAREAFYLLFMNHPSNGINTQPTDKLSPPLKQAVSLLQDAASQNNPDAIFLLAEMNFYGNFTHPRNYSRAFELYKSLATLEGNSTAQYMVGFMYATGIGGAVERHQGQALLYHTFAAMGGDIRSQMTVAFRRYLGIGAPRNCDQAVFYYKQVADQAMAYYRSGPPGGQILTKESYRWADDEGGVYGEGASASSSGANANKDGHHTNSDSILEDVLEYLDLLSKKGDVKATFTLGKMYYDGSRNLKRNERKAMRYFGLVAKKYWTNDGKIISSPPAGIEKTAAKAAAHIGLMFLRGEGIEQSFPKAMTWFQRGRALGDPMCQHYIGLMYLNGHGVPQDVLKAASYFKAAAEQDFPASETRLGALFLDQGDVATATRYFELAARYRWIEAFYYLAEIADQGIGKERHCGMATVYYKMVAEEAEVIHSSFQEANTAYENGDKETALIASMMAAEQGYETAQTNVAYLLDQQRSVLPLDSILPRSRNRRPSLLRNAALALIYWTRSARQANTDSLVKMGDYYFHGQGAPPDLEKALTCYHSAAEGYRSAQAFWNLGWMHENGYATEQDFHLAKRFYDLALETNEEAYLPVKLSLIKLRIRSFWSRITHGKANPIRPEPDAKPYRSLKEWIKAFNSYDQAEDEGLSQRKSKHKSDSDDADNILSQDDAAADSRGETASRNKDNTYYDELDLDIDDDILDSLVILALAAALIVLVYVRQRRGLRGMDHGNGNAGAGGAGAGNGNGNGAERPANNPAGPGDAAAGAQGQEDRGFFPRPGDPDFAAWVAGGTDVINLTWFRDVEAPRILSELRVNLCSGFNSAFQNLAMLSNCYAYDATTIGRLPGSKPRDMEYQAAKRRRIAQATSTLSKPFKSPLRKQVQQTSAENYNEQSDRVSKSEAPINDNTSNSNNMTISTSSSPIPSKINTSHTTSAVIKGPTINITTPPPTTAATKLSSVPSPRAPSELITLQKEHSALTTRLANLRMELDTVVHALKVEQSGQDVELERLIAKWKAASRTAAEELFIGAEERVQRMGGVKGWRDSAKKAQESRARWDYDERGVEDQSGSEEEDKVGRRKAGMEGEIEGLEGVIDSKDGDKGKDGEVDEDESFTMDMMLKSLNIELDVIGFDKDTQQWI</sequence>
<dbReference type="PANTHER" id="PTHR11102">
    <property type="entry name" value="SEL-1-LIKE PROTEIN"/>
    <property type="match status" value="1"/>
</dbReference>
<feature type="region of interest" description="Disordered" evidence="2">
    <location>
        <begin position="1146"/>
        <end position="1206"/>
    </location>
</feature>
<feature type="compositionally biased region" description="Gly residues" evidence="2">
    <location>
        <begin position="830"/>
        <end position="845"/>
    </location>
</feature>
<feature type="compositionally biased region" description="Low complexity" evidence="2">
    <location>
        <begin position="846"/>
        <end position="864"/>
    </location>
</feature>
<feature type="compositionally biased region" description="Basic and acidic residues" evidence="2">
    <location>
        <begin position="1189"/>
        <end position="1200"/>
    </location>
</feature>
<gene>
    <name evidence="4" type="ORF">ACJ72_04087</name>
</gene>
<dbReference type="Pfam" id="PF08238">
    <property type="entry name" value="Sel1"/>
    <property type="match status" value="9"/>
</dbReference>
<feature type="compositionally biased region" description="Low complexity" evidence="2">
    <location>
        <begin position="999"/>
        <end position="1026"/>
    </location>
</feature>
<dbReference type="InterPro" id="IPR050767">
    <property type="entry name" value="Sel1_AlgK"/>
</dbReference>
<feature type="signal peptide" evidence="3">
    <location>
        <begin position="1"/>
        <end position="29"/>
    </location>
</feature>
<dbReference type="InterPro" id="IPR011990">
    <property type="entry name" value="TPR-like_helical_dom_sf"/>
</dbReference>
<evidence type="ECO:0000256" key="2">
    <source>
        <dbReference type="SAM" id="MobiDB-lite"/>
    </source>
</evidence>
<dbReference type="AlphaFoldDB" id="A0A1B7NXT3"/>
<evidence type="ECO:0000256" key="3">
    <source>
        <dbReference type="SAM" id="SignalP"/>
    </source>
</evidence>
<dbReference type="PANTHER" id="PTHR11102:SF147">
    <property type="entry name" value="SEL1L ADAPTOR SUBUNIT OF ERAD E3 UBIQUITIN LIGASE"/>
    <property type="match status" value="1"/>
</dbReference>
<feature type="region of interest" description="Disordered" evidence="2">
    <location>
        <begin position="826"/>
        <end position="873"/>
    </location>
</feature>
<dbReference type="STRING" id="1658172.A0A1B7NXT3"/>
<feature type="compositionally biased region" description="Basic and acidic residues" evidence="2">
    <location>
        <begin position="770"/>
        <end position="780"/>
    </location>
</feature>
<dbReference type="Gene3D" id="6.10.140.1020">
    <property type="match status" value="1"/>
</dbReference>
<evidence type="ECO:0008006" key="6">
    <source>
        <dbReference type="Google" id="ProtNLM"/>
    </source>
</evidence>
<feature type="compositionally biased region" description="Polar residues" evidence="2">
    <location>
        <begin position="977"/>
        <end position="988"/>
    </location>
</feature>
<feature type="compositionally biased region" description="Low complexity" evidence="2">
    <location>
        <begin position="36"/>
        <end position="52"/>
    </location>
</feature>
<name>A0A1B7NXT3_9EURO</name>
<protein>
    <recommendedName>
        <fullName evidence="6">ERAD-associated E3 ubiquitin-protein ligase component HRD3</fullName>
    </recommendedName>
</protein>
<dbReference type="EMBL" id="LGUA01000451">
    <property type="protein sequence ID" value="OAX81575.1"/>
    <property type="molecule type" value="Genomic_DNA"/>
</dbReference>